<dbReference type="InterPro" id="IPR056924">
    <property type="entry name" value="SH3_Tf2-1"/>
</dbReference>
<evidence type="ECO:0000259" key="2">
    <source>
        <dbReference type="PROSITE" id="PS50994"/>
    </source>
</evidence>
<evidence type="ECO:0000256" key="1">
    <source>
        <dbReference type="ARBA" id="ARBA00023268"/>
    </source>
</evidence>
<evidence type="ECO:0000313" key="4">
    <source>
        <dbReference type="RefSeq" id="XP_050937779.1"/>
    </source>
</evidence>
<feature type="domain" description="Integrase catalytic" evidence="2">
    <location>
        <begin position="146"/>
        <end position="326"/>
    </location>
</feature>
<name>A0ABM3KJ20_CUCME</name>
<dbReference type="InterPro" id="IPR001584">
    <property type="entry name" value="Integrase_cat-core"/>
</dbReference>
<protein>
    <submittedName>
        <fullName evidence="4">Uncharacterized protein LOC103500445</fullName>
    </submittedName>
</protein>
<sequence>MVREYLDVFPDELLGLPPSREIDFAIELELGTTLISRTPYRMVPTKLKQLKIKAEHMKHLHQVLETLRVNKLYAKFSMCEFWLKKVSFLGHIVSSDGVSIDPAKIEVVTSWPRPSTVNEVRSFLGLASYYRRFVEGFSCIASPLTRKGTPFVWSPACETSFQELKSKLVSVPVLTVPDGSGSFVIYSDASKKGLSCVLKQQGKANVVADVLSRKESHSAALITKQSSLLRDFEKAEIAVSVGEVTSQLAQLSVQPTFRLDFSTTFHPQMDGQTKRLNQVLEDMLRACLLELSGSWDSHLYLMEFAYNNRYQATIGTTPFEALYGRYCKSPVCWGEVDPVAYRLALPPAFFAVHDVFRVSMLRKYVADLMHVVDLEPLQINENLTYEEQPVEILAREVKMLCNRGIALVKVLWRNHVVEEATWEREEEMKA</sequence>
<dbReference type="InterPro" id="IPR041577">
    <property type="entry name" value="RT_RNaseH_2"/>
</dbReference>
<organism evidence="3 4">
    <name type="scientific">Cucumis melo</name>
    <name type="common">Muskmelon</name>
    <dbReference type="NCBI Taxonomy" id="3656"/>
    <lineage>
        <taxon>Eukaryota</taxon>
        <taxon>Viridiplantae</taxon>
        <taxon>Streptophyta</taxon>
        <taxon>Embryophyta</taxon>
        <taxon>Tracheophyta</taxon>
        <taxon>Spermatophyta</taxon>
        <taxon>Magnoliopsida</taxon>
        <taxon>eudicotyledons</taxon>
        <taxon>Gunneridae</taxon>
        <taxon>Pentapetalae</taxon>
        <taxon>rosids</taxon>
        <taxon>fabids</taxon>
        <taxon>Cucurbitales</taxon>
        <taxon>Cucurbitaceae</taxon>
        <taxon>Benincaseae</taxon>
        <taxon>Cucumis</taxon>
    </lineage>
</organism>
<dbReference type="Pfam" id="PF24626">
    <property type="entry name" value="SH3_Tf2-1"/>
    <property type="match status" value="1"/>
</dbReference>
<dbReference type="Pfam" id="PF17919">
    <property type="entry name" value="RT_RNaseH_2"/>
    <property type="match status" value="1"/>
</dbReference>
<dbReference type="PANTHER" id="PTHR37984:SF5">
    <property type="entry name" value="PROTEIN NYNRIN-LIKE"/>
    <property type="match status" value="1"/>
</dbReference>
<dbReference type="InterPro" id="IPR043128">
    <property type="entry name" value="Rev_trsase/Diguanyl_cyclase"/>
</dbReference>
<dbReference type="InterPro" id="IPR012337">
    <property type="entry name" value="RNaseH-like_sf"/>
</dbReference>
<dbReference type="SUPFAM" id="SSF53098">
    <property type="entry name" value="Ribonuclease H-like"/>
    <property type="match status" value="1"/>
</dbReference>
<proteinExistence type="predicted"/>
<dbReference type="Gene3D" id="3.30.420.10">
    <property type="entry name" value="Ribonuclease H-like superfamily/Ribonuclease H"/>
    <property type="match status" value="1"/>
</dbReference>
<dbReference type="Gene3D" id="3.30.70.270">
    <property type="match status" value="2"/>
</dbReference>
<dbReference type="InterPro" id="IPR050951">
    <property type="entry name" value="Retrovirus_Pol_polyprotein"/>
</dbReference>
<keyword evidence="3" id="KW-1185">Reference proteome</keyword>
<keyword evidence="1" id="KW-0511">Multifunctional enzyme</keyword>
<dbReference type="PANTHER" id="PTHR37984">
    <property type="entry name" value="PROTEIN CBG26694"/>
    <property type="match status" value="1"/>
</dbReference>
<dbReference type="SUPFAM" id="SSF56672">
    <property type="entry name" value="DNA/RNA polymerases"/>
    <property type="match status" value="1"/>
</dbReference>
<dbReference type="InterPro" id="IPR043502">
    <property type="entry name" value="DNA/RNA_pol_sf"/>
</dbReference>
<dbReference type="GeneID" id="103500445"/>
<gene>
    <name evidence="4" type="primary">LOC103500445</name>
</gene>
<reference evidence="3" key="1">
    <citation type="submission" date="2025-05" db="UniProtKB">
        <authorList>
            <consortium name="RefSeq"/>
        </authorList>
    </citation>
    <scope>NUCLEOTIDE SEQUENCE [LARGE SCALE GENOMIC DNA]</scope>
</reference>
<accession>A0ABM3KJ20</accession>
<dbReference type="Proteomes" id="UP001652600">
    <property type="component" value="Chromosome 1"/>
</dbReference>
<evidence type="ECO:0000313" key="3">
    <source>
        <dbReference type="Proteomes" id="UP001652600"/>
    </source>
</evidence>
<dbReference type="PROSITE" id="PS50994">
    <property type="entry name" value="INTEGRASE"/>
    <property type="match status" value="1"/>
</dbReference>
<dbReference type="RefSeq" id="XP_050937779.1">
    <property type="nucleotide sequence ID" value="XM_051081822.1"/>
</dbReference>
<reference evidence="4" key="2">
    <citation type="submission" date="2025-08" db="UniProtKB">
        <authorList>
            <consortium name="RefSeq"/>
        </authorList>
    </citation>
    <scope>IDENTIFICATION</scope>
    <source>
        <tissue evidence="4">Stem</tissue>
    </source>
</reference>
<dbReference type="InterPro" id="IPR036397">
    <property type="entry name" value="RNaseH_sf"/>
</dbReference>